<dbReference type="InterPro" id="IPR045865">
    <property type="entry name" value="ACT-like_dom_sf"/>
</dbReference>
<keyword evidence="7" id="KW-0029">Amino-acid transport</keyword>
<dbReference type="PANTHER" id="PTHR43166:SF30">
    <property type="entry name" value="METHIONINE IMPORT ATP-BINDING PROTEIN METN"/>
    <property type="match status" value="1"/>
</dbReference>
<evidence type="ECO:0000256" key="7">
    <source>
        <dbReference type="ARBA" id="ARBA00022970"/>
    </source>
</evidence>
<protein>
    <submittedName>
        <fullName evidence="10">D-methionine transport system ATP-binding protein</fullName>
    </submittedName>
</protein>
<comment type="similarity">
    <text evidence="1">Belongs to the ABC transporter superfamily.</text>
</comment>
<reference evidence="10" key="1">
    <citation type="submission" date="2017-05" db="EMBL/GenBank/DDBJ databases">
        <authorList>
            <person name="Varghese N."/>
            <person name="Submissions S."/>
        </authorList>
    </citation>
    <scope>NUCLEOTIDE SEQUENCE</scope>
    <source>
        <strain evidence="10">Su22</strain>
    </source>
</reference>
<dbReference type="CDD" id="cd03258">
    <property type="entry name" value="ABC_MetN_methionine_transporter"/>
    <property type="match status" value="1"/>
</dbReference>
<dbReference type="SMART" id="SM00930">
    <property type="entry name" value="NIL"/>
    <property type="match status" value="1"/>
</dbReference>
<dbReference type="SUPFAM" id="SSF52540">
    <property type="entry name" value="P-loop containing nucleoside triphosphate hydrolases"/>
    <property type="match status" value="1"/>
</dbReference>
<dbReference type="SMART" id="SM00382">
    <property type="entry name" value="AAA"/>
    <property type="match status" value="1"/>
</dbReference>
<evidence type="ECO:0000256" key="1">
    <source>
        <dbReference type="ARBA" id="ARBA00005417"/>
    </source>
</evidence>
<dbReference type="PANTHER" id="PTHR43166">
    <property type="entry name" value="AMINO ACID IMPORT ATP-BINDING PROTEIN"/>
    <property type="match status" value="1"/>
</dbReference>
<dbReference type="InterPro" id="IPR018449">
    <property type="entry name" value="NIL_domain"/>
</dbReference>
<organism evidence="10 11">
    <name type="scientific">Anoxynatronum buryatiense</name>
    <dbReference type="NCBI Taxonomy" id="489973"/>
    <lineage>
        <taxon>Bacteria</taxon>
        <taxon>Bacillati</taxon>
        <taxon>Bacillota</taxon>
        <taxon>Clostridia</taxon>
        <taxon>Eubacteriales</taxon>
        <taxon>Clostridiaceae</taxon>
        <taxon>Anoxynatronum</taxon>
    </lineage>
</organism>
<evidence type="ECO:0000313" key="10">
    <source>
        <dbReference type="EMBL" id="SMP66677.1"/>
    </source>
</evidence>
<dbReference type="PROSITE" id="PS00211">
    <property type="entry name" value="ABC_TRANSPORTER_1"/>
    <property type="match status" value="1"/>
</dbReference>
<dbReference type="InterPro" id="IPR041701">
    <property type="entry name" value="MetN_ABC"/>
</dbReference>
<dbReference type="EMBL" id="FXUF01000014">
    <property type="protein sequence ID" value="SMP66677.1"/>
    <property type="molecule type" value="Genomic_DNA"/>
</dbReference>
<keyword evidence="11" id="KW-1185">Reference proteome</keyword>
<dbReference type="InterPro" id="IPR017871">
    <property type="entry name" value="ABC_transporter-like_CS"/>
</dbReference>
<sequence>MLIQLHQVSKTFQSNIQQVEALREVSLKVNPGEIYGIIGHSGAGKSTLIRIVNLLEKPTSGHIDINGVDLTRLSPKELREIRRSVGMIFQGFNLLKTATVEENIALPLRLTGLSHQEISQRVEKYLAVVGLTDKKQAYPAQLSGGQKQRVAIARALSHEPKILLSDEATSALDPETTESILDLLLSINREFGITILLITHEMNVIQRICDRVAVMEHGSIVEEGSLLEVFSDPRHPTTKKFINSQFPQSALSLLSVDEQDGQPVLELSFVGAVTDQPILAEVSKQFQVSPNILSGNIVPLKNAHYGKLIVQLLGDREETAKAVAYIKSTGVKVEELKGGEAHASLL</sequence>
<proteinExistence type="inferred from homology"/>
<dbReference type="GO" id="GO:0006865">
    <property type="term" value="P:amino acid transport"/>
    <property type="evidence" value="ECO:0007669"/>
    <property type="project" value="UniProtKB-KW"/>
</dbReference>
<dbReference type="Gene3D" id="3.40.50.300">
    <property type="entry name" value="P-loop containing nucleotide triphosphate hydrolases"/>
    <property type="match status" value="1"/>
</dbReference>
<dbReference type="InterPro" id="IPR003593">
    <property type="entry name" value="AAA+_ATPase"/>
</dbReference>
<evidence type="ECO:0000256" key="2">
    <source>
        <dbReference type="ARBA" id="ARBA00022448"/>
    </source>
</evidence>
<dbReference type="InterPro" id="IPR027417">
    <property type="entry name" value="P-loop_NTPase"/>
</dbReference>
<accession>A0AA45WY26</accession>
<dbReference type="AlphaFoldDB" id="A0AA45WY26"/>
<dbReference type="Pfam" id="PF00005">
    <property type="entry name" value="ABC_tran"/>
    <property type="match status" value="1"/>
</dbReference>
<dbReference type="Proteomes" id="UP001158066">
    <property type="component" value="Unassembled WGS sequence"/>
</dbReference>
<keyword evidence="3" id="KW-1003">Cell membrane</keyword>
<evidence type="ECO:0000256" key="4">
    <source>
        <dbReference type="ARBA" id="ARBA00022741"/>
    </source>
</evidence>
<dbReference type="SUPFAM" id="SSF55021">
    <property type="entry name" value="ACT-like"/>
    <property type="match status" value="1"/>
</dbReference>
<evidence type="ECO:0000256" key="6">
    <source>
        <dbReference type="ARBA" id="ARBA00022967"/>
    </source>
</evidence>
<dbReference type="Gene3D" id="3.30.70.260">
    <property type="match status" value="1"/>
</dbReference>
<name>A0AA45WY26_9CLOT</name>
<evidence type="ECO:0000313" key="11">
    <source>
        <dbReference type="Proteomes" id="UP001158066"/>
    </source>
</evidence>
<feature type="domain" description="ABC transporter" evidence="9">
    <location>
        <begin position="3"/>
        <end position="242"/>
    </location>
</feature>
<keyword evidence="2" id="KW-0813">Transport</keyword>
<dbReference type="RefSeq" id="WP_430383878.1">
    <property type="nucleotide sequence ID" value="NZ_FXUF01000014.1"/>
</dbReference>
<dbReference type="InterPro" id="IPR050086">
    <property type="entry name" value="MetN_ABC_transporter-like"/>
</dbReference>
<dbReference type="InterPro" id="IPR003439">
    <property type="entry name" value="ABC_transporter-like_ATP-bd"/>
</dbReference>
<dbReference type="FunFam" id="3.40.50.300:FF:000056">
    <property type="entry name" value="Cell division ATP-binding protein FtsE"/>
    <property type="match status" value="1"/>
</dbReference>
<dbReference type="Pfam" id="PF09383">
    <property type="entry name" value="NIL"/>
    <property type="match status" value="1"/>
</dbReference>
<dbReference type="GO" id="GO:0005886">
    <property type="term" value="C:plasma membrane"/>
    <property type="evidence" value="ECO:0007669"/>
    <property type="project" value="UniProtKB-ARBA"/>
</dbReference>
<keyword evidence="6" id="KW-1278">Translocase</keyword>
<evidence type="ECO:0000256" key="3">
    <source>
        <dbReference type="ARBA" id="ARBA00022475"/>
    </source>
</evidence>
<evidence type="ECO:0000259" key="9">
    <source>
        <dbReference type="PROSITE" id="PS50893"/>
    </source>
</evidence>
<keyword evidence="8" id="KW-0472">Membrane</keyword>
<dbReference type="GO" id="GO:0016887">
    <property type="term" value="F:ATP hydrolysis activity"/>
    <property type="evidence" value="ECO:0007669"/>
    <property type="project" value="InterPro"/>
</dbReference>
<gene>
    <name evidence="10" type="ORF">SAMN06296020_11467</name>
</gene>
<dbReference type="GO" id="GO:0005524">
    <property type="term" value="F:ATP binding"/>
    <property type="evidence" value="ECO:0007669"/>
    <property type="project" value="UniProtKB-KW"/>
</dbReference>
<keyword evidence="5 10" id="KW-0067">ATP-binding</keyword>
<keyword evidence="4" id="KW-0547">Nucleotide-binding</keyword>
<evidence type="ECO:0000256" key="5">
    <source>
        <dbReference type="ARBA" id="ARBA00022840"/>
    </source>
</evidence>
<dbReference type="PROSITE" id="PS50893">
    <property type="entry name" value="ABC_TRANSPORTER_2"/>
    <property type="match status" value="1"/>
</dbReference>
<comment type="caution">
    <text evidence="10">The sequence shown here is derived from an EMBL/GenBank/DDBJ whole genome shotgun (WGS) entry which is preliminary data.</text>
</comment>
<evidence type="ECO:0000256" key="8">
    <source>
        <dbReference type="ARBA" id="ARBA00023136"/>
    </source>
</evidence>